<dbReference type="InterPro" id="IPR000488">
    <property type="entry name" value="Death_dom"/>
</dbReference>
<dbReference type="Gene3D" id="1.10.533.10">
    <property type="entry name" value="Death Domain, Fas"/>
    <property type="match status" value="2"/>
</dbReference>
<dbReference type="PANTHER" id="PTHR15077">
    <property type="entry name" value="FAS-ASSOCIATING DEATH DOMAIN-CONTAINING PROTEIN FADD"/>
    <property type="match status" value="1"/>
</dbReference>
<dbReference type="KEGG" id="spu:100891154"/>
<evidence type="ECO:0000313" key="3">
    <source>
        <dbReference type="EnsemblMetazoa" id="XP_003724899"/>
    </source>
</evidence>
<dbReference type="Proteomes" id="UP000007110">
    <property type="component" value="Unassembled WGS sequence"/>
</dbReference>
<evidence type="ECO:0000256" key="1">
    <source>
        <dbReference type="SAM" id="Coils"/>
    </source>
</evidence>
<dbReference type="OrthoDB" id="535509at2759"/>
<name>A0A7M7GF63_STRPU</name>
<dbReference type="AlphaFoldDB" id="A0A7M7GF63"/>
<dbReference type="CDD" id="cd01670">
    <property type="entry name" value="Death"/>
    <property type="match status" value="1"/>
</dbReference>
<keyword evidence="4" id="KW-1185">Reference proteome</keyword>
<dbReference type="InterPro" id="IPR016729">
    <property type="entry name" value="FADD"/>
</dbReference>
<evidence type="ECO:0000313" key="4">
    <source>
        <dbReference type="Proteomes" id="UP000007110"/>
    </source>
</evidence>
<reference evidence="4" key="1">
    <citation type="submission" date="2015-02" db="EMBL/GenBank/DDBJ databases">
        <title>Genome sequencing for Strongylocentrotus purpuratus.</title>
        <authorList>
            <person name="Murali S."/>
            <person name="Liu Y."/>
            <person name="Vee V."/>
            <person name="English A."/>
            <person name="Wang M."/>
            <person name="Skinner E."/>
            <person name="Han Y."/>
            <person name="Muzny D.M."/>
            <person name="Worley K.C."/>
            <person name="Gibbs R.A."/>
        </authorList>
    </citation>
    <scope>NUCLEOTIDE SEQUENCE</scope>
</reference>
<dbReference type="InterPro" id="IPR011029">
    <property type="entry name" value="DEATH-like_dom_sf"/>
</dbReference>
<dbReference type="RefSeq" id="XP_003724899.2">
    <property type="nucleotide sequence ID" value="XM_003724851.3"/>
</dbReference>
<dbReference type="SUPFAM" id="SSF47986">
    <property type="entry name" value="DEATH domain"/>
    <property type="match status" value="2"/>
</dbReference>
<feature type="coiled-coil region" evidence="1">
    <location>
        <begin position="43"/>
        <end position="70"/>
    </location>
</feature>
<feature type="domain" description="Death" evidence="2">
    <location>
        <begin position="151"/>
        <end position="230"/>
    </location>
</feature>
<proteinExistence type="predicted"/>
<dbReference type="GO" id="GO:0007165">
    <property type="term" value="P:signal transduction"/>
    <property type="evidence" value="ECO:0007669"/>
    <property type="project" value="InterPro"/>
</dbReference>
<dbReference type="GeneID" id="100891154"/>
<organism evidence="3 4">
    <name type="scientific">Strongylocentrotus purpuratus</name>
    <name type="common">Purple sea urchin</name>
    <dbReference type="NCBI Taxonomy" id="7668"/>
    <lineage>
        <taxon>Eukaryota</taxon>
        <taxon>Metazoa</taxon>
        <taxon>Echinodermata</taxon>
        <taxon>Eleutherozoa</taxon>
        <taxon>Echinozoa</taxon>
        <taxon>Echinoidea</taxon>
        <taxon>Euechinoidea</taxon>
        <taxon>Echinacea</taxon>
        <taxon>Camarodonta</taxon>
        <taxon>Echinidea</taxon>
        <taxon>Strongylocentrotidae</taxon>
        <taxon>Strongylocentrotus</taxon>
    </lineage>
</organism>
<sequence length="499" mass="56443">MRDAGMTNPGTSACFQGIGALCQMFDNHIAQLGKLKETALRTEHELRSKITSMEQEKREYDEKIRRLEQEVCVLKGNGVVLEGGLSQPQRTVPDEGEDWKRKYEEMRKECNTLQELHSKRNLCSNCKTGPGSELPVSSEKISTEEDLPVTMEHKLYLSDKVSGNNIKHVLRHLSVPDTDVENIYYAHHDPKECCIQGLKKWMENKGQKATVGALIKGLLKCNLRNVAEDFCVSHNLHQLLQQIGQLDDPVPPPVSPLSPRSPEVVHFDAADAPSSPPACPSSASPLHVILWPHLRHPTCLEDLDQELIECDDFTSDQLQKITRRKIFQNESQREEFLKACRAGNVIPVLNELVRRLSATQSMDQSPIMMILGKMLCKLNRKDIRKVLISYLHSGAIGPSMDRKIYIRDLNYRTQSNIGKELSKSQPNDLHDWQGLASDIGCSESIELFAKKDLPGMAVLQTWRTRNEATVGKLYEWAAKGQRWDIVRIMEKDMSNDMGA</sequence>
<reference evidence="3" key="2">
    <citation type="submission" date="2021-01" db="UniProtKB">
        <authorList>
            <consortium name="EnsemblMetazoa"/>
        </authorList>
    </citation>
    <scope>IDENTIFICATION</scope>
</reference>
<keyword evidence="1" id="KW-0175">Coiled coil</keyword>
<dbReference type="InParanoid" id="A0A7M7GF63"/>
<dbReference type="PROSITE" id="PS50017">
    <property type="entry name" value="DEATH_DOMAIN"/>
    <property type="match status" value="1"/>
</dbReference>
<protein>
    <recommendedName>
        <fullName evidence="2">Death domain-containing protein</fullName>
    </recommendedName>
</protein>
<dbReference type="EnsemblMetazoa" id="XM_003724851">
    <property type="protein sequence ID" value="XP_003724899"/>
    <property type="gene ID" value="LOC100891154"/>
</dbReference>
<evidence type="ECO:0000259" key="2">
    <source>
        <dbReference type="PROSITE" id="PS50017"/>
    </source>
</evidence>
<dbReference type="Pfam" id="PF00531">
    <property type="entry name" value="Death"/>
    <property type="match status" value="1"/>
</dbReference>
<accession>A0A7M7GF63</accession>